<organism evidence="1 2">
    <name type="scientific">Sphingopyxis witflariensis</name>
    <dbReference type="NCBI Taxonomy" id="173675"/>
    <lineage>
        <taxon>Bacteria</taxon>
        <taxon>Pseudomonadati</taxon>
        <taxon>Pseudomonadota</taxon>
        <taxon>Alphaproteobacteria</taxon>
        <taxon>Sphingomonadales</taxon>
        <taxon>Sphingomonadaceae</taxon>
        <taxon>Sphingopyxis</taxon>
    </lineage>
</organism>
<gene>
    <name evidence="1" type="ORF">CDQ91_11020</name>
</gene>
<comment type="caution">
    <text evidence="1">The sequence shown here is derived from an EMBL/GenBank/DDBJ whole genome shotgun (WGS) entry which is preliminary data.</text>
</comment>
<dbReference type="EMBL" id="NISJ01000005">
    <property type="protein sequence ID" value="OWQ96590.1"/>
    <property type="molecule type" value="Genomic_DNA"/>
</dbReference>
<keyword evidence="2" id="KW-1185">Reference proteome</keyword>
<reference evidence="1 2" key="1">
    <citation type="journal article" date="2002" name="Int. J. Syst. Evol. Microbiol.">
        <title>Sphingopyxis witflariensis sp. nov., isolated from activated sludge.</title>
        <authorList>
            <person name="Kampfer P."/>
            <person name="Witzenberger R."/>
            <person name="Denner E.B."/>
            <person name="Busse H.J."/>
            <person name="Neef A."/>
        </authorList>
    </citation>
    <scope>NUCLEOTIDE SEQUENCE [LARGE SCALE GENOMIC DNA]</scope>
    <source>
        <strain evidence="1 2">DSM 14551</strain>
    </source>
</reference>
<proteinExistence type="predicted"/>
<protein>
    <submittedName>
        <fullName evidence="1">Uncharacterized protein</fullName>
    </submittedName>
</protein>
<sequence>MGNHASVKRAHITVLAIACIGAAAIAESYLGSTRYQLNDATYAVPHKYEFMRNFRVPWLASVKGLDKEPDESVWLLLPASELRGGVQGYKRMFHGYSSDVEADMVVQVLGGKEAREFPADRSSDITKVRQELAKDGLRQRDPTTGWDRVYWLVGEEGTPGEGGSLFYLVPRDGVESLPPNWRVPSCQGSPDVKGHERFDCSFTISDKGLVFDFTLRQENVGTASRIAAYVLRRLASWRA</sequence>
<dbReference type="Proteomes" id="UP000197097">
    <property type="component" value="Unassembled WGS sequence"/>
</dbReference>
<name>A0A246JU58_9SPHN</name>
<evidence type="ECO:0000313" key="2">
    <source>
        <dbReference type="Proteomes" id="UP000197097"/>
    </source>
</evidence>
<evidence type="ECO:0000313" key="1">
    <source>
        <dbReference type="EMBL" id="OWQ96590.1"/>
    </source>
</evidence>
<dbReference type="AlphaFoldDB" id="A0A246JU58"/>
<accession>A0A246JU58</accession>